<proteinExistence type="predicted"/>
<dbReference type="Pfam" id="PF10545">
    <property type="entry name" value="MADF_DNA_bdg"/>
    <property type="match status" value="1"/>
</dbReference>
<evidence type="ECO:0000313" key="4">
    <source>
        <dbReference type="EMBL" id="KFM83253.1"/>
    </source>
</evidence>
<reference evidence="4 5" key="1">
    <citation type="submission" date="2013-11" db="EMBL/GenBank/DDBJ databases">
        <title>Genome sequencing of Stegodyphus mimosarum.</title>
        <authorList>
            <person name="Bechsgaard J."/>
        </authorList>
    </citation>
    <scope>NUCLEOTIDE SEQUENCE [LARGE SCALE GENOMIC DNA]</scope>
</reference>
<keyword evidence="1" id="KW-0539">Nucleus</keyword>
<dbReference type="OMA" id="IYCVEAR"/>
<dbReference type="STRING" id="407821.A0A087V0W4"/>
<dbReference type="EMBL" id="KL815769">
    <property type="protein sequence ID" value="KFM83253.1"/>
    <property type="molecule type" value="Genomic_DNA"/>
</dbReference>
<dbReference type="GO" id="GO:0005667">
    <property type="term" value="C:transcription regulator complex"/>
    <property type="evidence" value="ECO:0007669"/>
    <property type="project" value="TreeGrafter"/>
</dbReference>
<dbReference type="GO" id="GO:0006357">
    <property type="term" value="P:regulation of transcription by RNA polymerase II"/>
    <property type="evidence" value="ECO:0007669"/>
    <property type="project" value="TreeGrafter"/>
</dbReference>
<name>A0A087V0W4_STEMI</name>
<dbReference type="PANTHER" id="PTHR12243">
    <property type="entry name" value="MADF DOMAIN TRANSCRIPTION FACTOR"/>
    <property type="match status" value="1"/>
</dbReference>
<accession>A0A087V0W4</accession>
<comment type="subcellular location">
    <subcellularLocation>
        <location evidence="1">Nucleus</location>
    </subcellularLocation>
</comment>
<feature type="domain" description="BESS" evidence="3">
    <location>
        <begin position="195"/>
        <end position="234"/>
    </location>
</feature>
<dbReference type="SMART" id="SM00595">
    <property type="entry name" value="MADF"/>
    <property type="match status" value="1"/>
</dbReference>
<organism evidence="4 5">
    <name type="scientific">Stegodyphus mimosarum</name>
    <name type="common">African social velvet spider</name>
    <dbReference type="NCBI Taxonomy" id="407821"/>
    <lineage>
        <taxon>Eukaryota</taxon>
        <taxon>Metazoa</taxon>
        <taxon>Ecdysozoa</taxon>
        <taxon>Arthropoda</taxon>
        <taxon>Chelicerata</taxon>
        <taxon>Arachnida</taxon>
        <taxon>Araneae</taxon>
        <taxon>Araneomorphae</taxon>
        <taxon>Entelegynae</taxon>
        <taxon>Eresoidea</taxon>
        <taxon>Eresidae</taxon>
        <taxon>Stegodyphus</taxon>
    </lineage>
</organism>
<evidence type="ECO:0000259" key="3">
    <source>
        <dbReference type="PROSITE" id="PS51031"/>
    </source>
</evidence>
<dbReference type="InterPro" id="IPR039353">
    <property type="entry name" value="TF_Adf1"/>
</dbReference>
<dbReference type="PANTHER" id="PTHR12243:SF69">
    <property type="entry name" value="SI:CH73-59F11.3"/>
    <property type="match status" value="1"/>
</dbReference>
<gene>
    <name evidence="4" type="ORF">X975_05534</name>
</gene>
<sequence>MDIQRLINEVKARPAIWDQKSIQYYNRDVVARMWNEIADVCGMPCEAVRCKWKHLRDNFRKEFKKRLTENGNPSDPEKLEQGWVWYKSLCFLGEQLNTKKLTPRTHGSNRNSKCDAFPTTDVICAQDAESTLSPDRKLWTRDDYSPLHINTSVEDDNRLIQTVSARMKKRFPCDSPDSNSDRNIKRKILDTNDEKDDTYHFLMSLMTPIKSLPYDRQMYIRFKMQELLFNETVHNHNNQLPYPVELNASGDANLQSVTSYMITDGSNDESSST</sequence>
<protein>
    <recommendedName>
        <fullName evidence="6">Transcription factor Adf-1</fullName>
    </recommendedName>
</protein>
<dbReference type="InterPro" id="IPR006578">
    <property type="entry name" value="MADF-dom"/>
</dbReference>
<dbReference type="InterPro" id="IPR004210">
    <property type="entry name" value="BESS_motif"/>
</dbReference>
<dbReference type="PROSITE" id="PS51029">
    <property type="entry name" value="MADF"/>
    <property type="match status" value="1"/>
</dbReference>
<evidence type="ECO:0000256" key="1">
    <source>
        <dbReference type="PROSITE-ProRule" id="PRU00371"/>
    </source>
</evidence>
<dbReference type="AlphaFoldDB" id="A0A087V0W4"/>
<dbReference type="GO" id="GO:0003677">
    <property type="term" value="F:DNA binding"/>
    <property type="evidence" value="ECO:0007669"/>
    <property type="project" value="InterPro"/>
</dbReference>
<evidence type="ECO:0000313" key="5">
    <source>
        <dbReference type="Proteomes" id="UP000054359"/>
    </source>
</evidence>
<feature type="non-terminal residue" evidence="4">
    <location>
        <position position="273"/>
    </location>
</feature>
<evidence type="ECO:0008006" key="6">
    <source>
        <dbReference type="Google" id="ProtNLM"/>
    </source>
</evidence>
<feature type="domain" description="MADF" evidence="2">
    <location>
        <begin position="5"/>
        <end position="97"/>
    </location>
</feature>
<dbReference type="Pfam" id="PF02944">
    <property type="entry name" value="BESS"/>
    <property type="match status" value="1"/>
</dbReference>
<dbReference type="Proteomes" id="UP000054359">
    <property type="component" value="Unassembled WGS sequence"/>
</dbReference>
<evidence type="ECO:0000259" key="2">
    <source>
        <dbReference type="PROSITE" id="PS51029"/>
    </source>
</evidence>
<keyword evidence="5" id="KW-1185">Reference proteome</keyword>
<dbReference type="OrthoDB" id="6412543at2759"/>
<dbReference type="PROSITE" id="PS51031">
    <property type="entry name" value="BESS"/>
    <property type="match status" value="1"/>
</dbReference>
<dbReference type="GO" id="GO:0005634">
    <property type="term" value="C:nucleus"/>
    <property type="evidence" value="ECO:0007669"/>
    <property type="project" value="UniProtKB-SubCell"/>
</dbReference>